<name>A0A482VKG8_ASBVE</name>
<dbReference type="PANTHER" id="PTHR10196:SF67">
    <property type="entry name" value="SEDOHEPTULOKINASE"/>
    <property type="match status" value="1"/>
</dbReference>
<comment type="caution">
    <text evidence="5">The sequence shown here is derived from an EMBL/GenBank/DDBJ whole genome shotgun (WGS) entry which is preliminary data.</text>
</comment>
<accession>A0A482VKG8</accession>
<evidence type="ECO:0000256" key="3">
    <source>
        <dbReference type="ARBA" id="ARBA00022777"/>
    </source>
</evidence>
<comment type="similarity">
    <text evidence="1">Belongs to the FGGY kinase family.</text>
</comment>
<dbReference type="Gene3D" id="3.30.420.40">
    <property type="match status" value="1"/>
</dbReference>
<evidence type="ECO:0000256" key="1">
    <source>
        <dbReference type="ARBA" id="ARBA00009156"/>
    </source>
</evidence>
<sequence length="123" mass="13426">MLCNLNKPIMSDQNAASWGYFDCVKHQWNDDILKETGFPTSLLPEIRLSGEIAGYLDDNWHSIPKGTPIGIALADLQCSVLSTIETSKDAVLNISTSAQIAFVAEDYKPHSGPPSMANLSFNL</sequence>
<dbReference type="InterPro" id="IPR018484">
    <property type="entry name" value="FGGY_N"/>
</dbReference>
<reference evidence="5 6" key="1">
    <citation type="submission" date="2017-03" db="EMBL/GenBank/DDBJ databases">
        <title>Genome of the blue death feigning beetle - Asbolus verrucosus.</title>
        <authorList>
            <person name="Rider S.D."/>
        </authorList>
    </citation>
    <scope>NUCLEOTIDE SEQUENCE [LARGE SCALE GENOMIC DNA]</scope>
    <source>
        <strain evidence="5">Butters</strain>
        <tissue evidence="5">Head and leg muscle</tissue>
    </source>
</reference>
<gene>
    <name evidence="5" type="ORF">BDFB_006487</name>
</gene>
<evidence type="ECO:0000259" key="4">
    <source>
        <dbReference type="Pfam" id="PF00370"/>
    </source>
</evidence>
<dbReference type="STRING" id="1661398.A0A482VKG8"/>
<feature type="domain" description="Carbohydrate kinase FGGY N-terminal" evidence="4">
    <location>
        <begin position="14"/>
        <end position="81"/>
    </location>
</feature>
<protein>
    <submittedName>
        <fullName evidence="5">FGGY N domain containing protein</fullName>
    </submittedName>
</protein>
<dbReference type="PANTHER" id="PTHR10196">
    <property type="entry name" value="SUGAR KINASE"/>
    <property type="match status" value="1"/>
</dbReference>
<dbReference type="EMBL" id="QDEB01092670">
    <property type="protein sequence ID" value="RZC33017.1"/>
    <property type="molecule type" value="Genomic_DNA"/>
</dbReference>
<organism evidence="5 6">
    <name type="scientific">Asbolus verrucosus</name>
    <name type="common">Desert ironclad beetle</name>
    <dbReference type="NCBI Taxonomy" id="1661398"/>
    <lineage>
        <taxon>Eukaryota</taxon>
        <taxon>Metazoa</taxon>
        <taxon>Ecdysozoa</taxon>
        <taxon>Arthropoda</taxon>
        <taxon>Hexapoda</taxon>
        <taxon>Insecta</taxon>
        <taxon>Pterygota</taxon>
        <taxon>Neoptera</taxon>
        <taxon>Endopterygota</taxon>
        <taxon>Coleoptera</taxon>
        <taxon>Polyphaga</taxon>
        <taxon>Cucujiformia</taxon>
        <taxon>Tenebrionidae</taxon>
        <taxon>Pimeliinae</taxon>
        <taxon>Asbolus</taxon>
    </lineage>
</organism>
<keyword evidence="3" id="KW-0418">Kinase</keyword>
<keyword evidence="2" id="KW-0808">Transferase</keyword>
<keyword evidence="6" id="KW-1185">Reference proteome</keyword>
<dbReference type="AlphaFoldDB" id="A0A482VKG8"/>
<dbReference type="InterPro" id="IPR043129">
    <property type="entry name" value="ATPase_NBD"/>
</dbReference>
<dbReference type="Pfam" id="PF00370">
    <property type="entry name" value="FGGY_N"/>
    <property type="match status" value="1"/>
</dbReference>
<evidence type="ECO:0000313" key="5">
    <source>
        <dbReference type="EMBL" id="RZC33017.1"/>
    </source>
</evidence>
<dbReference type="OrthoDB" id="10264182at2759"/>
<dbReference type="GO" id="GO:0006071">
    <property type="term" value="P:glycerol metabolic process"/>
    <property type="evidence" value="ECO:0007669"/>
    <property type="project" value="TreeGrafter"/>
</dbReference>
<dbReference type="GO" id="GO:0005829">
    <property type="term" value="C:cytosol"/>
    <property type="evidence" value="ECO:0007669"/>
    <property type="project" value="TreeGrafter"/>
</dbReference>
<dbReference type="GO" id="GO:0050277">
    <property type="term" value="F:sedoheptulokinase activity"/>
    <property type="evidence" value="ECO:0007669"/>
    <property type="project" value="TreeGrafter"/>
</dbReference>
<evidence type="ECO:0000256" key="2">
    <source>
        <dbReference type="ARBA" id="ARBA00022679"/>
    </source>
</evidence>
<dbReference type="SUPFAM" id="SSF53067">
    <property type="entry name" value="Actin-like ATPase domain"/>
    <property type="match status" value="1"/>
</dbReference>
<proteinExistence type="inferred from homology"/>
<feature type="non-terminal residue" evidence="5">
    <location>
        <position position="123"/>
    </location>
</feature>
<dbReference type="Proteomes" id="UP000292052">
    <property type="component" value="Unassembled WGS sequence"/>
</dbReference>
<evidence type="ECO:0000313" key="6">
    <source>
        <dbReference type="Proteomes" id="UP000292052"/>
    </source>
</evidence>